<evidence type="ECO:0000313" key="5">
    <source>
        <dbReference type="EMBL" id="KAG5674553.1"/>
    </source>
</evidence>
<dbReference type="Pfam" id="PF08513">
    <property type="entry name" value="LisH"/>
    <property type="match status" value="1"/>
</dbReference>
<dbReference type="SUPFAM" id="SSF49899">
    <property type="entry name" value="Concanavalin A-like lectins/glucanases"/>
    <property type="match status" value="1"/>
</dbReference>
<dbReference type="InterPro" id="IPR003877">
    <property type="entry name" value="SPRY_dom"/>
</dbReference>
<name>A0A9J6BX70_POLVA</name>
<evidence type="ECO:0000259" key="3">
    <source>
        <dbReference type="PROSITE" id="PS50188"/>
    </source>
</evidence>
<dbReference type="Pfam" id="PF10607">
    <property type="entry name" value="CTLH"/>
    <property type="match status" value="2"/>
</dbReference>
<proteinExistence type="inferred from homology"/>
<evidence type="ECO:0000256" key="1">
    <source>
        <dbReference type="ARBA" id="ARBA00006535"/>
    </source>
</evidence>
<feature type="domain" description="B30.2/SPRY" evidence="3">
    <location>
        <begin position="6"/>
        <end position="196"/>
    </location>
</feature>
<gene>
    <name evidence="5" type="ORF">PVAND_004511</name>
</gene>
<comment type="caution">
    <text evidence="5">The sequence shown here is derived from an EMBL/GenBank/DDBJ whole genome shotgun (WGS) entry which is preliminary data.</text>
</comment>
<evidence type="ECO:0008006" key="7">
    <source>
        <dbReference type="Google" id="ProtNLM"/>
    </source>
</evidence>
<dbReference type="InterPro" id="IPR013320">
    <property type="entry name" value="ConA-like_dom_sf"/>
</dbReference>
<dbReference type="InterPro" id="IPR013144">
    <property type="entry name" value="CRA_dom"/>
</dbReference>
<evidence type="ECO:0000256" key="2">
    <source>
        <dbReference type="SAM" id="MobiDB-lite"/>
    </source>
</evidence>
<dbReference type="Gene3D" id="2.60.120.920">
    <property type="match status" value="1"/>
</dbReference>
<evidence type="ECO:0000313" key="6">
    <source>
        <dbReference type="Proteomes" id="UP001107558"/>
    </source>
</evidence>
<comment type="similarity">
    <text evidence="1">Belongs to the RANBP9/10 family.</text>
</comment>
<feature type="region of interest" description="Disordered" evidence="2">
    <location>
        <begin position="322"/>
        <end position="344"/>
    </location>
</feature>
<dbReference type="InterPro" id="IPR006594">
    <property type="entry name" value="LisH"/>
</dbReference>
<dbReference type="PROSITE" id="PS50896">
    <property type="entry name" value="LISH"/>
    <property type="match status" value="1"/>
</dbReference>
<dbReference type="InterPro" id="IPR006595">
    <property type="entry name" value="CTLH_C"/>
</dbReference>
<dbReference type="Pfam" id="PF00622">
    <property type="entry name" value="SPRY"/>
    <property type="match status" value="1"/>
</dbReference>
<dbReference type="PROSITE" id="PS50188">
    <property type="entry name" value="B302_SPRY"/>
    <property type="match status" value="1"/>
</dbReference>
<sequence length="545" mass="61226">MNESGEMKTFDRLKHLYPNVFEPLPLCWSSTEKNNSIGLSNGNLRVHYKGVGKSHNDAASVRTNCPIPASCGLYYFEVKIVSKGRDGYMGIGLTASSASNFKMNRLPGWDKQSYGYHGDDGNSFCSSGNGQPYGPTFTTGDVIGCGVNLVDNTCFYTKNGHHLGIAFRDLPPRLYPTVGLQTPGEIVDANFGQKPFEFDIEDMIKELRASTKAAIFSFPLPEEQGDWTVIMQKLVSSYLVHHGYSATAEKFAEITGQRFSENINSIKTRQKILKLVQMGRIGQAIELTNKSFSGLLDSNQNLLFMLKCRQFVEMVNGSDMDGMNHPSVIQSTKNNNDQNNEEDYNSENYSIYEDVDIADQQQHQSFKFKRINDYIENHYHDSNSEDVDMDDTNQNNIQTTITNCPGDSLDEMDVDVSPLNKSTIKSGIERMLELGRELLQMSLRLEKKYQNTNDDLIAQNRKMMEEAFSLLAYSNPWASPVGKQLSPSKREPICIQLNSAILESINYPVRPPLENCLAHVRQLMNEMSKNSLGSCAFINLDSIIN</sequence>
<dbReference type="InterPro" id="IPR050618">
    <property type="entry name" value="Ubq-SigPath_Reg"/>
</dbReference>
<dbReference type="EMBL" id="JADBJN010000002">
    <property type="protein sequence ID" value="KAG5674553.1"/>
    <property type="molecule type" value="Genomic_DNA"/>
</dbReference>
<dbReference type="Proteomes" id="UP001107558">
    <property type="component" value="Chromosome 2"/>
</dbReference>
<evidence type="ECO:0000259" key="4">
    <source>
        <dbReference type="PROSITE" id="PS50897"/>
    </source>
</evidence>
<feature type="domain" description="CTLH" evidence="4">
    <location>
        <begin position="265"/>
        <end position="322"/>
    </location>
</feature>
<dbReference type="CDD" id="cd12909">
    <property type="entry name" value="SPRY_RanBP9_10"/>
    <property type="match status" value="1"/>
</dbReference>
<dbReference type="InterPro" id="IPR024964">
    <property type="entry name" value="CTLH/CRA"/>
</dbReference>
<dbReference type="FunFam" id="2.60.120.920:FF:000011">
    <property type="entry name" value="RAN binding protein 10"/>
    <property type="match status" value="1"/>
</dbReference>
<dbReference type="OrthoDB" id="25503at2759"/>
<dbReference type="SMART" id="SM00757">
    <property type="entry name" value="CRA"/>
    <property type="match status" value="1"/>
</dbReference>
<reference evidence="5" key="1">
    <citation type="submission" date="2021-03" db="EMBL/GenBank/DDBJ databases">
        <title>Chromosome level genome of the anhydrobiotic midge Polypedilum vanderplanki.</title>
        <authorList>
            <person name="Yoshida Y."/>
            <person name="Kikawada T."/>
            <person name="Gusev O."/>
        </authorList>
    </citation>
    <scope>NUCLEOTIDE SEQUENCE</scope>
    <source>
        <strain evidence="5">NIAS01</strain>
        <tissue evidence="5">Whole body or cell culture</tissue>
    </source>
</reference>
<dbReference type="SMART" id="SM00668">
    <property type="entry name" value="CTLH"/>
    <property type="match status" value="1"/>
</dbReference>
<dbReference type="PROSITE" id="PS50897">
    <property type="entry name" value="CTLH"/>
    <property type="match status" value="1"/>
</dbReference>
<accession>A0A9J6BX70</accession>
<organism evidence="5 6">
    <name type="scientific">Polypedilum vanderplanki</name>
    <name type="common">Sleeping chironomid midge</name>
    <dbReference type="NCBI Taxonomy" id="319348"/>
    <lineage>
        <taxon>Eukaryota</taxon>
        <taxon>Metazoa</taxon>
        <taxon>Ecdysozoa</taxon>
        <taxon>Arthropoda</taxon>
        <taxon>Hexapoda</taxon>
        <taxon>Insecta</taxon>
        <taxon>Pterygota</taxon>
        <taxon>Neoptera</taxon>
        <taxon>Endopterygota</taxon>
        <taxon>Diptera</taxon>
        <taxon>Nematocera</taxon>
        <taxon>Chironomoidea</taxon>
        <taxon>Chironomidae</taxon>
        <taxon>Chironominae</taxon>
        <taxon>Polypedilum</taxon>
        <taxon>Polypedilum</taxon>
    </lineage>
</organism>
<dbReference type="AlphaFoldDB" id="A0A9J6BX70"/>
<dbReference type="InterPro" id="IPR043136">
    <property type="entry name" value="B30.2/SPRY_sf"/>
</dbReference>
<keyword evidence="6" id="KW-1185">Reference proteome</keyword>
<protein>
    <recommendedName>
        <fullName evidence="7">Ran-binding protein 9-like protein</fullName>
    </recommendedName>
</protein>
<dbReference type="PANTHER" id="PTHR12864">
    <property type="entry name" value="RAN BINDING PROTEIN 9-RELATED"/>
    <property type="match status" value="1"/>
</dbReference>
<dbReference type="InterPro" id="IPR035782">
    <property type="entry name" value="SPRY_RanBP9/10"/>
</dbReference>
<dbReference type="SMART" id="SM00449">
    <property type="entry name" value="SPRY"/>
    <property type="match status" value="1"/>
</dbReference>
<dbReference type="InterPro" id="IPR001870">
    <property type="entry name" value="B30.2/SPRY"/>
</dbReference>